<reference evidence="6 7" key="1">
    <citation type="submission" date="2023-02" db="EMBL/GenBank/DDBJ databases">
        <title>Complete genome sequence of a novel bacterium Oceanimonas sp. NTOU-MSR1 isolated from marine coast sediment.</title>
        <authorList>
            <person name="Yang H.-T."/>
            <person name="Chen Y.-L."/>
            <person name="Ho Y.-N."/>
        </authorList>
    </citation>
    <scope>NUCLEOTIDE SEQUENCE [LARGE SCALE GENOMIC DNA]</scope>
    <source>
        <strain evidence="6 7">NTOU-MSR1</strain>
    </source>
</reference>
<evidence type="ECO:0000259" key="4">
    <source>
        <dbReference type="Pfam" id="PF03486"/>
    </source>
</evidence>
<dbReference type="InterPro" id="IPR057661">
    <property type="entry name" value="RsdA/BaiN/AoA(So)_Rossmann"/>
</dbReference>
<dbReference type="SUPFAM" id="SSF51905">
    <property type="entry name" value="FAD/NAD(P)-binding domain"/>
    <property type="match status" value="1"/>
</dbReference>
<comment type="cofactor">
    <cofactor evidence="1">
        <name>FAD</name>
        <dbReference type="ChEBI" id="CHEBI:57692"/>
    </cofactor>
</comment>
<dbReference type="Gene3D" id="3.50.50.60">
    <property type="entry name" value="FAD/NAD(P)-binding domain"/>
    <property type="match status" value="1"/>
</dbReference>
<dbReference type="InterPro" id="IPR055178">
    <property type="entry name" value="RsdA/BaiN/AoA(So)-like_dom"/>
</dbReference>
<dbReference type="AlphaFoldDB" id="A0AA50KP45"/>
<name>A0AA50KP45_9GAMM</name>
<feature type="domain" description="RsdA/BaiN/AoA(So)-like Rossmann fold-like" evidence="4">
    <location>
        <begin position="5"/>
        <end position="388"/>
    </location>
</feature>
<dbReference type="EMBL" id="CP118224">
    <property type="protein sequence ID" value="WMC10656.1"/>
    <property type="molecule type" value="Genomic_DNA"/>
</dbReference>
<dbReference type="Proteomes" id="UP001223802">
    <property type="component" value="Chromosome"/>
</dbReference>
<accession>A0AA50KP45</accession>
<dbReference type="PRINTS" id="PR00411">
    <property type="entry name" value="PNDRDTASEI"/>
</dbReference>
<keyword evidence="7" id="KW-1185">Reference proteome</keyword>
<evidence type="ECO:0000313" key="6">
    <source>
        <dbReference type="EMBL" id="WMC10656.1"/>
    </source>
</evidence>
<dbReference type="Gene3D" id="1.10.8.260">
    <property type="entry name" value="HI0933 insert domain-like"/>
    <property type="match status" value="1"/>
</dbReference>
<dbReference type="Gene3D" id="2.40.30.10">
    <property type="entry name" value="Translation factors"/>
    <property type="match status" value="1"/>
</dbReference>
<dbReference type="Pfam" id="PF22780">
    <property type="entry name" value="HI0933_like_1st"/>
    <property type="match status" value="1"/>
</dbReference>
<dbReference type="NCBIfam" id="TIGR00275">
    <property type="entry name" value="aminoacetone oxidase family FAD-binding enzyme"/>
    <property type="match status" value="1"/>
</dbReference>
<dbReference type="RefSeq" id="WP_306761934.1">
    <property type="nucleotide sequence ID" value="NZ_CP118224.1"/>
</dbReference>
<keyword evidence="3" id="KW-0274">FAD</keyword>
<gene>
    <name evidence="6" type="ORF">PU634_16550</name>
</gene>
<dbReference type="PANTHER" id="PTHR42887:SF2">
    <property type="entry name" value="OS12G0638800 PROTEIN"/>
    <property type="match status" value="1"/>
</dbReference>
<dbReference type="SUPFAM" id="SSF160996">
    <property type="entry name" value="HI0933 insert domain-like"/>
    <property type="match status" value="1"/>
</dbReference>
<protein>
    <submittedName>
        <fullName evidence="6">NAD(P)/FAD-dependent oxidoreductase</fullName>
    </submittedName>
</protein>
<organism evidence="6 7">
    <name type="scientific">Oceanimonas pelagia</name>
    <dbReference type="NCBI Taxonomy" id="3028314"/>
    <lineage>
        <taxon>Bacteria</taxon>
        <taxon>Pseudomonadati</taxon>
        <taxon>Pseudomonadota</taxon>
        <taxon>Gammaproteobacteria</taxon>
        <taxon>Aeromonadales</taxon>
        <taxon>Aeromonadaceae</taxon>
        <taxon>Oceanimonas</taxon>
    </lineage>
</organism>
<dbReference type="InterPro" id="IPR023166">
    <property type="entry name" value="BaiN-like_dom_sf"/>
</dbReference>
<dbReference type="PANTHER" id="PTHR42887">
    <property type="entry name" value="OS12G0638800 PROTEIN"/>
    <property type="match status" value="1"/>
</dbReference>
<dbReference type="PRINTS" id="PR00368">
    <property type="entry name" value="FADPNR"/>
</dbReference>
<evidence type="ECO:0000256" key="2">
    <source>
        <dbReference type="ARBA" id="ARBA00022630"/>
    </source>
</evidence>
<evidence type="ECO:0000259" key="5">
    <source>
        <dbReference type="Pfam" id="PF22780"/>
    </source>
</evidence>
<evidence type="ECO:0000313" key="7">
    <source>
        <dbReference type="Proteomes" id="UP001223802"/>
    </source>
</evidence>
<dbReference type="KEGG" id="ope:PU634_16550"/>
<proteinExistence type="predicted"/>
<dbReference type="InterPro" id="IPR036188">
    <property type="entry name" value="FAD/NAD-bd_sf"/>
</dbReference>
<sequence>MQAWDVIVIGAGAAGLMCAAEAGRRGRRVLVLDHGKRIGRKILMSGGGRCNFTNYHVEPGAYLCANPHFVKSALARYTQWDFIALVNKHGIAWHEKTLGQLFCDDSAQDIVDLLVKECDDAGVTIRLRAEILEVDRLGDGFRVATAGEEDSCQSLVVATGGLSMPKIGASPFGYRLAEQFGLKVLPTRAGLVPFTLQPEDKQTLEPLAGVSLPVVAESEDGTRFAENLLFTHRGVSGPAVLQISSYWQPGERVKFELLPAGCLAQGVAESPNQELKTWLARYLPKRLVEALLAREELTSKPLKQYTPKELAAIETLLAEWSLRPGGTEGYRTAEVTLGGVDTDELSSKTMEAKKVPNLYFVGEVMDVTGWLGGYNFQWAWSSGWVAGQVV</sequence>
<evidence type="ECO:0000256" key="1">
    <source>
        <dbReference type="ARBA" id="ARBA00001974"/>
    </source>
</evidence>
<feature type="domain" description="RsdA/BaiN/AoA(So)-like insert" evidence="5">
    <location>
        <begin position="188"/>
        <end position="335"/>
    </location>
</feature>
<dbReference type="Pfam" id="PF03486">
    <property type="entry name" value="HI0933_like"/>
    <property type="match status" value="1"/>
</dbReference>
<keyword evidence="2" id="KW-0285">Flavoprotein</keyword>
<dbReference type="InterPro" id="IPR004792">
    <property type="entry name" value="BaiN-like"/>
</dbReference>
<evidence type="ECO:0000256" key="3">
    <source>
        <dbReference type="ARBA" id="ARBA00022827"/>
    </source>
</evidence>